<organism evidence="2 3">
    <name type="scientific">Fusobacterium ulcerans</name>
    <dbReference type="NCBI Taxonomy" id="861"/>
    <lineage>
        <taxon>Bacteria</taxon>
        <taxon>Fusobacteriati</taxon>
        <taxon>Fusobacteriota</taxon>
        <taxon>Fusobacteriia</taxon>
        <taxon>Fusobacteriales</taxon>
        <taxon>Fusobacteriaceae</taxon>
        <taxon>Fusobacterium</taxon>
    </lineage>
</organism>
<name>A0AAX2JA56_9FUSO</name>
<protein>
    <submittedName>
        <fullName evidence="2">Guanosine-5'-triphosphate,3'-diphosphate pyrophosphatase</fullName>
        <ecNumber evidence="2">3.6.1.40</ecNumber>
    </submittedName>
</protein>
<evidence type="ECO:0000313" key="3">
    <source>
        <dbReference type="Proteomes" id="UP000249008"/>
    </source>
</evidence>
<dbReference type="SUPFAM" id="SSF53067">
    <property type="entry name" value="Actin-like ATPase domain"/>
    <property type="match status" value="2"/>
</dbReference>
<accession>A0AAX2JA56</accession>
<reference evidence="2 3" key="1">
    <citation type="submission" date="2018-06" db="EMBL/GenBank/DDBJ databases">
        <authorList>
            <consortium name="Pathogen Informatics"/>
            <person name="Doyle S."/>
        </authorList>
    </citation>
    <scope>NUCLEOTIDE SEQUENCE [LARGE SCALE GENOMIC DNA]</scope>
    <source>
        <strain evidence="2 3">NCTC12112</strain>
    </source>
</reference>
<dbReference type="EC" id="3.6.1.40" evidence="2"/>
<feature type="domain" description="Ppx/GppA phosphatase N-terminal" evidence="1">
    <location>
        <begin position="37"/>
        <end position="297"/>
    </location>
</feature>
<dbReference type="Gene3D" id="3.30.420.40">
    <property type="match status" value="1"/>
</dbReference>
<evidence type="ECO:0000313" key="2">
    <source>
        <dbReference type="EMBL" id="SQJ00447.1"/>
    </source>
</evidence>
<dbReference type="RefSeq" id="WP_005976255.1">
    <property type="nucleotide sequence ID" value="NZ_CABKNW010000001.1"/>
</dbReference>
<keyword evidence="2" id="KW-0378">Hydrolase</keyword>
<dbReference type="Gene3D" id="3.30.420.150">
    <property type="entry name" value="Exopolyphosphatase. Domain 2"/>
    <property type="match status" value="1"/>
</dbReference>
<proteinExistence type="predicted"/>
<gene>
    <name evidence="2" type="primary">gppA</name>
    <name evidence="2" type="ORF">NCTC12112_00726</name>
</gene>
<dbReference type="PANTHER" id="PTHR30005:SF0">
    <property type="entry name" value="RETROGRADE REGULATION PROTEIN 2"/>
    <property type="match status" value="1"/>
</dbReference>
<dbReference type="AlphaFoldDB" id="A0AAX2JA56"/>
<sequence length="396" mass="45567">MTDKNGRYTKGIIDIGTNSCRLFIAEVLKNEKGINILNELVKEVEIVKLGEGVNQNHYLKEEAIERTIQCLKRYKETADKYEVKELKAFATSATRDAENKDIFLKKVRDLGIEIKCISGEEEAGLNFLGNSLVFDERILVIDIGGGSTEFTLGKNDKIDFIKSIDIGAVRATEKFFSQEDYSDENIEKCIEWVKENIKKIKEIKDEEFRAVGVAGTATTQISVKKKMEIYDSREVHMSEISVEELEENLKLFVSKNLEERKEIIGLEPKRADVIIAGTIILITILKELNKERIIVSESDNLTGAMIKEEKMSERLEWILEAYESFRRSSERRLVAGNIFDYFMQDFRGEISDAYDPATKEEIKEDIKEMADIIYNEEDKHKREFLVKILVNIVKML</sequence>
<dbReference type="Pfam" id="PF02541">
    <property type="entry name" value="Ppx-GppA"/>
    <property type="match status" value="1"/>
</dbReference>
<dbReference type="InterPro" id="IPR003695">
    <property type="entry name" value="Ppx_GppA_N"/>
</dbReference>
<dbReference type="InterPro" id="IPR050273">
    <property type="entry name" value="GppA/Ppx_hydrolase"/>
</dbReference>
<evidence type="ECO:0000259" key="1">
    <source>
        <dbReference type="Pfam" id="PF02541"/>
    </source>
</evidence>
<dbReference type="GeneID" id="78455313"/>
<dbReference type="GO" id="GO:0008894">
    <property type="term" value="F:guanosine-5'-triphosphate,3'-diphosphate diphosphatase activity"/>
    <property type="evidence" value="ECO:0007669"/>
    <property type="project" value="UniProtKB-EC"/>
</dbReference>
<dbReference type="InterPro" id="IPR043129">
    <property type="entry name" value="ATPase_NBD"/>
</dbReference>
<dbReference type="PANTHER" id="PTHR30005">
    <property type="entry name" value="EXOPOLYPHOSPHATASE"/>
    <property type="match status" value="1"/>
</dbReference>
<dbReference type="KEGG" id="ful:C4N20_10850"/>
<dbReference type="Proteomes" id="UP000249008">
    <property type="component" value="Chromosome 1"/>
</dbReference>
<dbReference type="EMBL" id="LS483487">
    <property type="protein sequence ID" value="SQJ00447.1"/>
    <property type="molecule type" value="Genomic_DNA"/>
</dbReference>